<proteinExistence type="predicted"/>
<protein>
    <submittedName>
        <fullName evidence="1">Uncharacterized protein</fullName>
    </submittedName>
</protein>
<evidence type="ECO:0000313" key="2">
    <source>
        <dbReference type="Proteomes" id="UP000186817"/>
    </source>
</evidence>
<dbReference type="EMBL" id="LSRX01000254">
    <property type="protein sequence ID" value="OLQ02802.1"/>
    <property type="molecule type" value="Genomic_DNA"/>
</dbReference>
<dbReference type="AlphaFoldDB" id="A0A1Q9E5W0"/>
<keyword evidence="2" id="KW-1185">Reference proteome</keyword>
<accession>A0A1Q9E5W0</accession>
<name>A0A1Q9E5W0_SYMMI</name>
<reference evidence="1 2" key="1">
    <citation type="submission" date="2016-02" db="EMBL/GenBank/DDBJ databases">
        <title>Genome analysis of coral dinoflagellate symbionts highlights evolutionary adaptations to a symbiotic lifestyle.</title>
        <authorList>
            <person name="Aranda M."/>
            <person name="Li Y."/>
            <person name="Liew Y.J."/>
            <person name="Baumgarten S."/>
            <person name="Simakov O."/>
            <person name="Wilson M."/>
            <person name="Piel J."/>
            <person name="Ashoor H."/>
            <person name="Bougouffa S."/>
            <person name="Bajic V.B."/>
            <person name="Ryu T."/>
            <person name="Ravasi T."/>
            <person name="Bayer T."/>
            <person name="Micklem G."/>
            <person name="Kim H."/>
            <person name="Bhak J."/>
            <person name="Lajeunesse T.C."/>
            <person name="Voolstra C.R."/>
        </authorList>
    </citation>
    <scope>NUCLEOTIDE SEQUENCE [LARGE SCALE GENOMIC DNA]</scope>
    <source>
        <strain evidence="1 2">CCMP2467</strain>
    </source>
</reference>
<dbReference type="Proteomes" id="UP000186817">
    <property type="component" value="Unassembled WGS sequence"/>
</dbReference>
<dbReference type="OrthoDB" id="409728at2759"/>
<organism evidence="1 2">
    <name type="scientific">Symbiodinium microadriaticum</name>
    <name type="common">Dinoflagellate</name>
    <name type="synonym">Zooxanthella microadriatica</name>
    <dbReference type="NCBI Taxonomy" id="2951"/>
    <lineage>
        <taxon>Eukaryota</taxon>
        <taxon>Sar</taxon>
        <taxon>Alveolata</taxon>
        <taxon>Dinophyceae</taxon>
        <taxon>Suessiales</taxon>
        <taxon>Symbiodiniaceae</taxon>
        <taxon>Symbiodinium</taxon>
    </lineage>
</organism>
<sequence>MMSFGSAKVHNSAGVLGSNVSATARSKLPAWEVDNGGTQTTQSLRGKLQRRSSRLVSLLRPKSACDAMSHNTRMLEWSAPVRSATLDLDLKVTLSAGQMKSRVASAYGQDTIPRCAIHVWVEGGPFSSKLAEVRGSVCPKNTKSALHVHWISRAKSAPGIDGDDWRFMELASQRNRSRPFTVAQALLGVLACIAEAFGMSNVELGAEDQGSCRLIQYYKDLGFQSTAAHTMFGELSMDAPLGRIVSLAPASWLQALPLTGWNAWGWLWGGSQRPDLNCILGLMGAPEKWEWNIAWPTGCQVELRAVGSSHDATPKVTVSAHLRSFRAELVYCRAVVRLTQSSARVIWLSRSGSKPADEAVRGRLLDGTAKAASDRKPTLAMALLGAVASLARWFGTSTLELTPVDDGSGKLPQYLCNFGFRPLSEAQGGESLRGGCKDLAALCPQAWRTSLPPDSQLSMLTKLYEGHP</sequence>
<comment type="caution">
    <text evidence="1">The sequence shown here is derived from an EMBL/GenBank/DDBJ whole genome shotgun (WGS) entry which is preliminary data.</text>
</comment>
<evidence type="ECO:0000313" key="1">
    <source>
        <dbReference type="EMBL" id="OLQ02802.1"/>
    </source>
</evidence>
<gene>
    <name evidence="1" type="ORF">AK812_SmicGene14330</name>
</gene>